<gene>
    <name evidence="1" type="ORF">HR08_05270</name>
</gene>
<organism evidence="1 2">
    <name type="scientific">Porphyromonas gulae</name>
    <dbReference type="NCBI Taxonomy" id="111105"/>
    <lineage>
        <taxon>Bacteria</taxon>
        <taxon>Pseudomonadati</taxon>
        <taxon>Bacteroidota</taxon>
        <taxon>Bacteroidia</taxon>
        <taxon>Bacteroidales</taxon>
        <taxon>Porphyromonadaceae</taxon>
        <taxon>Porphyromonas</taxon>
    </lineage>
</organism>
<dbReference type="EMBL" id="JRAI01000048">
    <property type="protein sequence ID" value="KGN85781.1"/>
    <property type="molecule type" value="Genomic_DNA"/>
</dbReference>
<sequence>MKSFYIEERGSASVFSDQRKDARRIHNDPPGDLVIVESSDFVVFFNRKAAVFNHQCEESY</sequence>
<evidence type="ECO:0000313" key="2">
    <source>
        <dbReference type="Proteomes" id="UP000030130"/>
    </source>
</evidence>
<reference evidence="1 2" key="1">
    <citation type="submission" date="2014-08" db="EMBL/GenBank/DDBJ databases">
        <title>Porphyromonas gulae strain:COT-052_OH1451 Genome sequencing.</title>
        <authorList>
            <person name="Wallis C."/>
            <person name="Deusch O."/>
            <person name="O'Flynn C."/>
            <person name="Davis I."/>
            <person name="Jospin G."/>
            <person name="Darling A.E."/>
            <person name="Coil D.A."/>
            <person name="Alexiev A."/>
            <person name="Horsfall A."/>
            <person name="Kirkwood N."/>
            <person name="Harris S."/>
            <person name="Eisen J.A."/>
        </authorList>
    </citation>
    <scope>NUCLEOTIDE SEQUENCE [LARGE SCALE GENOMIC DNA]</scope>
    <source>
        <strain evidence="2">COT-052 OH1451</strain>
    </source>
</reference>
<dbReference type="Proteomes" id="UP000030130">
    <property type="component" value="Unassembled WGS sequence"/>
</dbReference>
<dbReference type="AlphaFoldDB" id="A0A0A2E0P9"/>
<accession>A0A0A2E0P9</accession>
<proteinExistence type="predicted"/>
<evidence type="ECO:0000313" key="1">
    <source>
        <dbReference type="EMBL" id="KGN85781.1"/>
    </source>
</evidence>
<protein>
    <submittedName>
        <fullName evidence="1">Uncharacterized protein</fullName>
    </submittedName>
</protein>
<comment type="caution">
    <text evidence="1">The sequence shown here is derived from an EMBL/GenBank/DDBJ whole genome shotgun (WGS) entry which is preliminary data.</text>
</comment>
<name>A0A0A2E0P9_9PORP</name>